<proteinExistence type="predicted"/>
<dbReference type="AlphaFoldDB" id="A0A5D2GPC0"/>
<accession>A0A5D2GPC0</accession>
<protein>
    <recommendedName>
        <fullName evidence="3">RNase H type-1 domain-containing protein</fullName>
    </recommendedName>
</protein>
<name>A0A5D2GPC0_GOSDA</name>
<gene>
    <name evidence="1" type="ORF">ES288_A05G392600v1</name>
</gene>
<dbReference type="EMBL" id="CM017692">
    <property type="protein sequence ID" value="TYH19945.1"/>
    <property type="molecule type" value="Genomic_DNA"/>
</dbReference>
<sequence>MISIDRLPTKEFLIRRGVKLEQTGDGCPWCCREPETAVKWRPFEDFPDFFLFYNSLYFSGVFKSLWLISMSAACWSVWLARNELVFDRKWPKLSSLIFLSKTRALMWIKSVYEELKVDERIWWVCPFRSWRNFKEVGLSGKFWCPPCYGGVKFNVCGVACEDEVWCGGVLKRSDGVARALFSGPFKAKDSFVAKVGAIGITLDMFFEMGWKGKCALFIEVGSLKVLNWLENKADKSGNTLALVLAVASVKRQDMFKVWW</sequence>
<evidence type="ECO:0000313" key="1">
    <source>
        <dbReference type="EMBL" id="TYH19945.1"/>
    </source>
</evidence>
<evidence type="ECO:0008006" key="3">
    <source>
        <dbReference type="Google" id="ProtNLM"/>
    </source>
</evidence>
<reference evidence="1 2" key="1">
    <citation type="submission" date="2019-06" db="EMBL/GenBank/DDBJ databases">
        <title>WGS assembly of Gossypium darwinii.</title>
        <authorList>
            <person name="Chen Z.J."/>
            <person name="Sreedasyam A."/>
            <person name="Ando A."/>
            <person name="Song Q."/>
            <person name="De L."/>
            <person name="Hulse-Kemp A."/>
            <person name="Ding M."/>
            <person name="Ye W."/>
            <person name="Kirkbride R."/>
            <person name="Jenkins J."/>
            <person name="Plott C."/>
            <person name="Lovell J."/>
            <person name="Lin Y.-M."/>
            <person name="Vaughn R."/>
            <person name="Liu B."/>
            <person name="Li W."/>
            <person name="Simpson S."/>
            <person name="Scheffler B."/>
            <person name="Saski C."/>
            <person name="Grover C."/>
            <person name="Hu G."/>
            <person name="Conover J."/>
            <person name="Carlson J."/>
            <person name="Shu S."/>
            <person name="Boston L."/>
            <person name="Williams M."/>
            <person name="Peterson D."/>
            <person name="Mcgee K."/>
            <person name="Jones D."/>
            <person name="Wendel J."/>
            <person name="Stelly D."/>
            <person name="Grimwood J."/>
            <person name="Schmutz J."/>
        </authorList>
    </citation>
    <scope>NUCLEOTIDE SEQUENCE [LARGE SCALE GENOMIC DNA]</scope>
    <source>
        <strain evidence="1">1808015.09</strain>
    </source>
</reference>
<dbReference type="Proteomes" id="UP000323506">
    <property type="component" value="Chromosome A05"/>
</dbReference>
<evidence type="ECO:0000313" key="2">
    <source>
        <dbReference type="Proteomes" id="UP000323506"/>
    </source>
</evidence>
<organism evidence="1 2">
    <name type="scientific">Gossypium darwinii</name>
    <name type="common">Darwin's cotton</name>
    <name type="synonym">Gossypium barbadense var. darwinii</name>
    <dbReference type="NCBI Taxonomy" id="34276"/>
    <lineage>
        <taxon>Eukaryota</taxon>
        <taxon>Viridiplantae</taxon>
        <taxon>Streptophyta</taxon>
        <taxon>Embryophyta</taxon>
        <taxon>Tracheophyta</taxon>
        <taxon>Spermatophyta</taxon>
        <taxon>Magnoliopsida</taxon>
        <taxon>eudicotyledons</taxon>
        <taxon>Gunneridae</taxon>
        <taxon>Pentapetalae</taxon>
        <taxon>rosids</taxon>
        <taxon>malvids</taxon>
        <taxon>Malvales</taxon>
        <taxon>Malvaceae</taxon>
        <taxon>Malvoideae</taxon>
        <taxon>Gossypium</taxon>
    </lineage>
</organism>
<keyword evidence="2" id="KW-1185">Reference proteome</keyword>